<dbReference type="EMBL" id="JANPWB010000014">
    <property type="protein sequence ID" value="KAJ1097192.1"/>
    <property type="molecule type" value="Genomic_DNA"/>
</dbReference>
<sequence length="180" mass="20116">MAGLGATEEAAGLEGEAALVTQDFLEQLFTVIREDLATLKQEIAFEVKELKRDIGELGQRVDSIEQTHNTHEKELDNHGCKLLLLQHKNLELQYHMEDLDTRSRRSNICSKGVPMQAISGSLVEFAVHLFRHVAPALKGQDILLDCIHRAGHLARSPGQAQDNLMCQYCYKQKEAILSAV</sequence>
<protein>
    <submittedName>
        <fullName evidence="1">Uncharacterized protein</fullName>
    </submittedName>
</protein>
<evidence type="ECO:0000313" key="1">
    <source>
        <dbReference type="EMBL" id="KAJ1097192.1"/>
    </source>
</evidence>
<dbReference type="Proteomes" id="UP001066276">
    <property type="component" value="Chromosome 10"/>
</dbReference>
<name>A0AAV7M150_PLEWA</name>
<gene>
    <name evidence="1" type="ORF">NDU88_002318</name>
</gene>
<accession>A0AAV7M150</accession>
<dbReference type="AlphaFoldDB" id="A0AAV7M150"/>
<proteinExistence type="predicted"/>
<reference evidence="1" key="1">
    <citation type="journal article" date="2022" name="bioRxiv">
        <title>Sequencing and chromosome-scale assembly of the giantPleurodeles waltlgenome.</title>
        <authorList>
            <person name="Brown T."/>
            <person name="Elewa A."/>
            <person name="Iarovenko S."/>
            <person name="Subramanian E."/>
            <person name="Araus A.J."/>
            <person name="Petzold A."/>
            <person name="Susuki M."/>
            <person name="Suzuki K.-i.T."/>
            <person name="Hayashi T."/>
            <person name="Toyoda A."/>
            <person name="Oliveira C."/>
            <person name="Osipova E."/>
            <person name="Leigh N.D."/>
            <person name="Simon A."/>
            <person name="Yun M.H."/>
        </authorList>
    </citation>
    <scope>NUCLEOTIDE SEQUENCE</scope>
    <source>
        <strain evidence="1">20211129_DDA</strain>
        <tissue evidence="1">Liver</tissue>
    </source>
</reference>
<comment type="caution">
    <text evidence="1">The sequence shown here is derived from an EMBL/GenBank/DDBJ whole genome shotgun (WGS) entry which is preliminary data.</text>
</comment>
<keyword evidence="2" id="KW-1185">Reference proteome</keyword>
<evidence type="ECO:0000313" key="2">
    <source>
        <dbReference type="Proteomes" id="UP001066276"/>
    </source>
</evidence>
<organism evidence="1 2">
    <name type="scientific">Pleurodeles waltl</name>
    <name type="common">Iberian ribbed newt</name>
    <dbReference type="NCBI Taxonomy" id="8319"/>
    <lineage>
        <taxon>Eukaryota</taxon>
        <taxon>Metazoa</taxon>
        <taxon>Chordata</taxon>
        <taxon>Craniata</taxon>
        <taxon>Vertebrata</taxon>
        <taxon>Euteleostomi</taxon>
        <taxon>Amphibia</taxon>
        <taxon>Batrachia</taxon>
        <taxon>Caudata</taxon>
        <taxon>Salamandroidea</taxon>
        <taxon>Salamandridae</taxon>
        <taxon>Pleurodelinae</taxon>
        <taxon>Pleurodeles</taxon>
    </lineage>
</organism>